<keyword evidence="2" id="KW-1185">Reference proteome</keyword>
<sequence length="100" mass="11766">MKVENCQRDYVESKSNGFETLEELHKDLEPWNEKENKRILIYKVMHPGSEIPPDKHMEEQKLAIKLRVGEVLEETKSATLIKHFKFDLNVSPEPQKEESC</sequence>
<evidence type="ECO:0000313" key="1">
    <source>
        <dbReference type="EMBL" id="KAG5630407.1"/>
    </source>
</evidence>
<dbReference type="Proteomes" id="UP000824120">
    <property type="component" value="Chromosome 1"/>
</dbReference>
<accession>A0A9J6B202</accession>
<protein>
    <submittedName>
        <fullName evidence="1">Uncharacterized protein</fullName>
    </submittedName>
</protein>
<evidence type="ECO:0000313" key="2">
    <source>
        <dbReference type="Proteomes" id="UP000824120"/>
    </source>
</evidence>
<gene>
    <name evidence="1" type="ORF">H5410_002124</name>
</gene>
<reference evidence="1 2" key="1">
    <citation type="submission" date="2020-09" db="EMBL/GenBank/DDBJ databases">
        <title>De no assembly of potato wild relative species, Solanum commersonii.</title>
        <authorList>
            <person name="Cho K."/>
        </authorList>
    </citation>
    <scope>NUCLEOTIDE SEQUENCE [LARGE SCALE GENOMIC DNA]</scope>
    <source>
        <strain evidence="1">LZ3.2</strain>
        <tissue evidence="1">Leaf</tissue>
    </source>
</reference>
<dbReference type="EMBL" id="JACXVP010000001">
    <property type="protein sequence ID" value="KAG5630407.1"/>
    <property type="molecule type" value="Genomic_DNA"/>
</dbReference>
<comment type="caution">
    <text evidence="1">The sequence shown here is derived from an EMBL/GenBank/DDBJ whole genome shotgun (WGS) entry which is preliminary data.</text>
</comment>
<dbReference type="AlphaFoldDB" id="A0A9J6B202"/>
<proteinExistence type="predicted"/>
<organism evidence="1 2">
    <name type="scientific">Solanum commersonii</name>
    <name type="common">Commerson's wild potato</name>
    <name type="synonym">Commerson's nightshade</name>
    <dbReference type="NCBI Taxonomy" id="4109"/>
    <lineage>
        <taxon>Eukaryota</taxon>
        <taxon>Viridiplantae</taxon>
        <taxon>Streptophyta</taxon>
        <taxon>Embryophyta</taxon>
        <taxon>Tracheophyta</taxon>
        <taxon>Spermatophyta</taxon>
        <taxon>Magnoliopsida</taxon>
        <taxon>eudicotyledons</taxon>
        <taxon>Gunneridae</taxon>
        <taxon>Pentapetalae</taxon>
        <taxon>asterids</taxon>
        <taxon>lamiids</taxon>
        <taxon>Solanales</taxon>
        <taxon>Solanaceae</taxon>
        <taxon>Solanoideae</taxon>
        <taxon>Solaneae</taxon>
        <taxon>Solanum</taxon>
    </lineage>
</organism>
<name>A0A9J6B202_SOLCO</name>